<gene>
    <name evidence="2" type="ORF">PCOR1329_LOCUS74239</name>
</gene>
<dbReference type="Proteomes" id="UP001189429">
    <property type="component" value="Unassembled WGS sequence"/>
</dbReference>
<evidence type="ECO:0000313" key="3">
    <source>
        <dbReference type="Proteomes" id="UP001189429"/>
    </source>
</evidence>
<dbReference type="Gene3D" id="3.30.710.10">
    <property type="entry name" value="Potassium Channel Kv1.1, Chain A"/>
    <property type="match status" value="1"/>
</dbReference>
<feature type="region of interest" description="Disordered" evidence="1">
    <location>
        <begin position="207"/>
        <end position="250"/>
    </location>
</feature>
<feature type="non-terminal residue" evidence="2">
    <location>
        <position position="250"/>
    </location>
</feature>
<protein>
    <recommendedName>
        <fullName evidence="4">Potassium channel tetramerisation-type BTB domain-containing protein</fullName>
    </recommendedName>
</protein>
<evidence type="ECO:0000313" key="2">
    <source>
        <dbReference type="EMBL" id="CAK0895505.1"/>
    </source>
</evidence>
<evidence type="ECO:0008006" key="4">
    <source>
        <dbReference type="Google" id="ProtNLM"/>
    </source>
</evidence>
<sequence>MFSAWLSGRWPVKRDPDGSVFVDFAPRLFLPLVQYMQCRSIEDPDHPTPPPAFESLAEEAAFQRMLRYYGLFDWVYVPEPVEHSLTLGGRSYAVLPPCSPDDESAGRDMQDQILALPTGWEVLSDRSDGFQADLPRLAARCWGAHALCVQNGRGGFDSYRTAVRMATAGAPGSVFQADIDWLESTEGGRSFRFRGLSGRLVIRSSRQLPGVRPGRGTRLAAAARPPPSPPPRRPFAAVRLARLPAETPRR</sequence>
<dbReference type="InterPro" id="IPR011333">
    <property type="entry name" value="SKP1/BTB/POZ_sf"/>
</dbReference>
<feature type="compositionally biased region" description="Pro residues" evidence="1">
    <location>
        <begin position="224"/>
        <end position="233"/>
    </location>
</feature>
<name>A0ABN9X7T6_9DINO</name>
<dbReference type="EMBL" id="CAUYUJ010020053">
    <property type="protein sequence ID" value="CAK0895505.1"/>
    <property type="molecule type" value="Genomic_DNA"/>
</dbReference>
<keyword evidence="3" id="KW-1185">Reference proteome</keyword>
<accession>A0ABN9X7T6</accession>
<comment type="caution">
    <text evidence="2">The sequence shown here is derived from an EMBL/GenBank/DDBJ whole genome shotgun (WGS) entry which is preliminary data.</text>
</comment>
<evidence type="ECO:0000256" key="1">
    <source>
        <dbReference type="SAM" id="MobiDB-lite"/>
    </source>
</evidence>
<feature type="compositionally biased region" description="Low complexity" evidence="1">
    <location>
        <begin position="212"/>
        <end position="223"/>
    </location>
</feature>
<reference evidence="2" key="1">
    <citation type="submission" date="2023-10" db="EMBL/GenBank/DDBJ databases">
        <authorList>
            <person name="Chen Y."/>
            <person name="Shah S."/>
            <person name="Dougan E. K."/>
            <person name="Thang M."/>
            <person name="Chan C."/>
        </authorList>
    </citation>
    <scope>NUCLEOTIDE SEQUENCE [LARGE SCALE GENOMIC DNA]</scope>
</reference>
<proteinExistence type="predicted"/>
<organism evidence="2 3">
    <name type="scientific">Prorocentrum cordatum</name>
    <dbReference type="NCBI Taxonomy" id="2364126"/>
    <lineage>
        <taxon>Eukaryota</taxon>
        <taxon>Sar</taxon>
        <taxon>Alveolata</taxon>
        <taxon>Dinophyceae</taxon>
        <taxon>Prorocentrales</taxon>
        <taxon>Prorocentraceae</taxon>
        <taxon>Prorocentrum</taxon>
    </lineage>
</organism>
<feature type="compositionally biased region" description="Low complexity" evidence="1">
    <location>
        <begin position="234"/>
        <end position="250"/>
    </location>
</feature>